<comment type="caution">
    <text evidence="1">The sequence shown here is derived from an EMBL/GenBank/DDBJ whole genome shotgun (WGS) entry which is preliminary data.</text>
</comment>
<dbReference type="EMBL" id="JYDS01000083">
    <property type="protein sequence ID" value="KRZ26562.1"/>
    <property type="molecule type" value="Genomic_DNA"/>
</dbReference>
<evidence type="ECO:0000313" key="1">
    <source>
        <dbReference type="EMBL" id="KRZ26562.1"/>
    </source>
</evidence>
<reference evidence="1 2" key="1">
    <citation type="submission" date="2015-01" db="EMBL/GenBank/DDBJ databases">
        <title>Evolution of Trichinella species and genotypes.</title>
        <authorList>
            <person name="Korhonen P.K."/>
            <person name="Edoardo P."/>
            <person name="Giuseppe L.R."/>
            <person name="Gasser R.B."/>
        </authorList>
    </citation>
    <scope>NUCLEOTIDE SEQUENCE [LARGE SCALE GENOMIC DNA]</scope>
    <source>
        <strain evidence="1">ISS588</strain>
    </source>
</reference>
<evidence type="ECO:0000313" key="2">
    <source>
        <dbReference type="Proteomes" id="UP000054805"/>
    </source>
</evidence>
<dbReference type="Proteomes" id="UP000054805">
    <property type="component" value="Unassembled WGS sequence"/>
</dbReference>
<protein>
    <submittedName>
        <fullName evidence="1">Uncharacterized protein</fullName>
    </submittedName>
</protein>
<accession>A0A0V1IUR5</accession>
<proteinExistence type="predicted"/>
<keyword evidence="2" id="KW-1185">Reference proteome</keyword>
<sequence>MSCEDNRCVWLKPGMACQNDHFLYYHSGQIPTLLAINAIIRTATNVKGNMTSLFKTFDSEKIHEMNLVRQC</sequence>
<organism evidence="1 2">
    <name type="scientific">Trichinella pseudospiralis</name>
    <name type="common">Parasitic roundworm</name>
    <dbReference type="NCBI Taxonomy" id="6337"/>
    <lineage>
        <taxon>Eukaryota</taxon>
        <taxon>Metazoa</taxon>
        <taxon>Ecdysozoa</taxon>
        <taxon>Nematoda</taxon>
        <taxon>Enoplea</taxon>
        <taxon>Dorylaimia</taxon>
        <taxon>Trichinellida</taxon>
        <taxon>Trichinellidae</taxon>
        <taxon>Trichinella</taxon>
    </lineage>
</organism>
<dbReference type="AlphaFoldDB" id="A0A0V1IUR5"/>
<name>A0A0V1IUR5_TRIPS</name>
<gene>
    <name evidence="1" type="ORF">T4B_5880</name>
</gene>